<protein>
    <recommendedName>
        <fullName evidence="5">Lipoprotein</fullName>
    </recommendedName>
</protein>
<name>A0AAN1WLB1_9GAMM</name>
<evidence type="ECO:0000313" key="4">
    <source>
        <dbReference type="Proteomes" id="UP001320119"/>
    </source>
</evidence>
<evidence type="ECO:0000256" key="2">
    <source>
        <dbReference type="SAM" id="SignalP"/>
    </source>
</evidence>
<keyword evidence="2" id="KW-0732">Signal</keyword>
<feature type="chain" id="PRO_5042983403" description="Lipoprotein" evidence="2">
    <location>
        <begin position="21"/>
        <end position="305"/>
    </location>
</feature>
<accession>A0AAN1WLB1</accession>
<keyword evidence="4" id="KW-1185">Reference proteome</keyword>
<dbReference type="KEGG" id="marq:MARGE09_P3903"/>
<reference evidence="3 4" key="1">
    <citation type="journal article" date="2022" name="IScience">
        <title>An ultrasensitive nanofiber-based assay for enzymatic hydrolysis and deep-sea microbial degradation of cellulose.</title>
        <authorList>
            <person name="Tsudome M."/>
            <person name="Tachioka M."/>
            <person name="Miyazaki M."/>
            <person name="Uchimura K."/>
            <person name="Tsuda M."/>
            <person name="Takaki Y."/>
            <person name="Deguchi S."/>
        </authorList>
    </citation>
    <scope>NUCLEOTIDE SEQUENCE [LARGE SCALE GENOMIC DNA]</scope>
    <source>
        <strain evidence="3 4">GE09</strain>
    </source>
</reference>
<dbReference type="AlphaFoldDB" id="A0AAN1WLB1"/>
<dbReference type="PROSITE" id="PS51257">
    <property type="entry name" value="PROKAR_LIPOPROTEIN"/>
    <property type="match status" value="1"/>
</dbReference>
<gene>
    <name evidence="3" type="ORF">MARGE09_P3903</name>
</gene>
<feature type="region of interest" description="Disordered" evidence="1">
    <location>
        <begin position="22"/>
        <end position="58"/>
    </location>
</feature>
<evidence type="ECO:0000313" key="3">
    <source>
        <dbReference type="EMBL" id="BCD99701.1"/>
    </source>
</evidence>
<sequence>MFSKKLMSVLLAAPSIVVLTGCGSDSNNTERTGTTSSSSADITATSSSTSPSSEAISSAASSSAGVEVMPQSLADRVMHLTIDDVQSLAQTGSHATSGMFVVRYGDNGTLVNEGILPWNPAYAATYHYSVNSENTAQDEITLLGESNVVVTTQYTFITANTGTWVQNYNDSEITYEGSFIVTAEPYTGFAPASLEGLSADIEFLTSVSDQPAGSYPTEGIATHIYNTATMFSTDGSQINTPNTVGTYTAEKLSLNVIRDTGFNTTFNNVYEIVYTFETLTSGTFTEDWGNGQILWTGVFNIKPIE</sequence>
<evidence type="ECO:0008006" key="5">
    <source>
        <dbReference type="Google" id="ProtNLM"/>
    </source>
</evidence>
<proteinExistence type="predicted"/>
<feature type="compositionally biased region" description="Low complexity" evidence="1">
    <location>
        <begin position="32"/>
        <end position="58"/>
    </location>
</feature>
<dbReference type="EMBL" id="AP023086">
    <property type="protein sequence ID" value="BCD99701.1"/>
    <property type="molecule type" value="Genomic_DNA"/>
</dbReference>
<evidence type="ECO:0000256" key="1">
    <source>
        <dbReference type="SAM" id="MobiDB-lite"/>
    </source>
</evidence>
<organism evidence="3 4">
    <name type="scientific">Marinagarivorans cellulosilyticus</name>
    <dbReference type="NCBI Taxonomy" id="2721545"/>
    <lineage>
        <taxon>Bacteria</taxon>
        <taxon>Pseudomonadati</taxon>
        <taxon>Pseudomonadota</taxon>
        <taxon>Gammaproteobacteria</taxon>
        <taxon>Cellvibrionales</taxon>
        <taxon>Cellvibrionaceae</taxon>
        <taxon>Marinagarivorans</taxon>
    </lineage>
</organism>
<dbReference type="Proteomes" id="UP001320119">
    <property type="component" value="Chromosome"/>
</dbReference>
<dbReference type="RefSeq" id="WP_236984963.1">
    <property type="nucleotide sequence ID" value="NZ_AP023086.1"/>
</dbReference>
<feature type="signal peptide" evidence="2">
    <location>
        <begin position="1"/>
        <end position="20"/>
    </location>
</feature>